<feature type="compositionally biased region" description="Low complexity" evidence="1">
    <location>
        <begin position="40"/>
        <end position="50"/>
    </location>
</feature>
<keyword evidence="3" id="KW-1185">Reference proteome</keyword>
<evidence type="ECO:0000256" key="1">
    <source>
        <dbReference type="SAM" id="MobiDB-lite"/>
    </source>
</evidence>
<name>A0A9Q0HZT5_9POAL</name>
<dbReference type="EMBL" id="JAMQYH010000001">
    <property type="protein sequence ID" value="KAJ1703528.1"/>
    <property type="molecule type" value="Genomic_DNA"/>
</dbReference>
<protein>
    <submittedName>
        <fullName evidence="2">Uncharacterized protein</fullName>
    </submittedName>
</protein>
<sequence length="425" mass="45903">MQPGGDGEHPPSNNGDSWIHGFLIGAERILNAVLGTDEPSSSSSSSSTSSFLSDEAKDENASHGISTARNDNVNQEKDSKPVGCLDPAFVVGSEIDSKKSIEQLLMEETFSREECNNLVDIIQSRVIDSDEQSISWEKFKTSPCKLGSSFLSPKFLSLGSSPYCNRDLEFTAVNEAKRWLDAKKSPDSGPCTLNTNLLEFDPETGFSPVEVAKSYMHSLPQKDSARVLKRGCDSSASGEPHERTKRVKLALIEGALDTPKLNELDVNSTVQSPCQTQASTGVNDTPILTAIPLDPSGLHVTNSCQTYGCRHNTDQLCNALVPYVTCAMDPSESKLEGWVQPTETCSVPKVILREDIITKPNTSRGTRGGRGRRGRGQSGAANEVARYSSCGKINDNGAKQSQTKNPTPRPRRGRGAKLKPTVASQ</sequence>
<gene>
    <name evidence="2" type="ORF">LUZ63_003307</name>
</gene>
<dbReference type="GO" id="GO:0005635">
    <property type="term" value="C:nuclear envelope"/>
    <property type="evidence" value="ECO:0007669"/>
    <property type="project" value="TreeGrafter"/>
</dbReference>
<organism evidence="2 3">
    <name type="scientific">Rhynchospora breviuscula</name>
    <dbReference type="NCBI Taxonomy" id="2022672"/>
    <lineage>
        <taxon>Eukaryota</taxon>
        <taxon>Viridiplantae</taxon>
        <taxon>Streptophyta</taxon>
        <taxon>Embryophyta</taxon>
        <taxon>Tracheophyta</taxon>
        <taxon>Spermatophyta</taxon>
        <taxon>Magnoliopsida</taxon>
        <taxon>Liliopsida</taxon>
        <taxon>Poales</taxon>
        <taxon>Cyperaceae</taxon>
        <taxon>Cyperoideae</taxon>
        <taxon>Rhynchosporeae</taxon>
        <taxon>Rhynchospora</taxon>
    </lineage>
</organism>
<accession>A0A9Q0HZT5</accession>
<feature type="compositionally biased region" description="Polar residues" evidence="1">
    <location>
        <begin position="63"/>
        <end position="73"/>
    </location>
</feature>
<reference evidence="2" key="1">
    <citation type="journal article" date="2022" name="Cell">
        <title>Repeat-based holocentromeres influence genome architecture and karyotype evolution.</title>
        <authorList>
            <person name="Hofstatter P.G."/>
            <person name="Thangavel G."/>
            <person name="Lux T."/>
            <person name="Neumann P."/>
            <person name="Vondrak T."/>
            <person name="Novak P."/>
            <person name="Zhang M."/>
            <person name="Costa L."/>
            <person name="Castellani M."/>
            <person name="Scott A."/>
            <person name="Toegelov H."/>
            <person name="Fuchs J."/>
            <person name="Mata-Sucre Y."/>
            <person name="Dias Y."/>
            <person name="Vanzela A.L.L."/>
            <person name="Huettel B."/>
            <person name="Almeida C.C.S."/>
            <person name="Simkova H."/>
            <person name="Souza G."/>
            <person name="Pedrosa-Harand A."/>
            <person name="Macas J."/>
            <person name="Mayer K.F.X."/>
            <person name="Houben A."/>
            <person name="Marques A."/>
        </authorList>
    </citation>
    <scope>NUCLEOTIDE SEQUENCE</scope>
    <source>
        <strain evidence="2">RhyBre1mFocal</strain>
    </source>
</reference>
<dbReference type="AlphaFoldDB" id="A0A9Q0HZT5"/>
<proteinExistence type="predicted"/>
<dbReference type="Proteomes" id="UP001151287">
    <property type="component" value="Unassembled WGS sequence"/>
</dbReference>
<dbReference type="PANTHER" id="PTHR33416:SF14">
    <property type="entry name" value="OS06G0658500 PROTEIN"/>
    <property type="match status" value="1"/>
</dbReference>
<dbReference type="GO" id="GO:0071763">
    <property type="term" value="P:nuclear membrane organization"/>
    <property type="evidence" value="ECO:0007669"/>
    <property type="project" value="TreeGrafter"/>
</dbReference>
<feature type="compositionally biased region" description="Polar residues" evidence="1">
    <location>
        <begin position="397"/>
        <end position="406"/>
    </location>
</feature>
<feature type="region of interest" description="Disordered" evidence="1">
    <location>
        <begin position="356"/>
        <end position="425"/>
    </location>
</feature>
<feature type="region of interest" description="Disordered" evidence="1">
    <location>
        <begin position="34"/>
        <end position="80"/>
    </location>
</feature>
<dbReference type="PANTHER" id="PTHR33416">
    <property type="entry name" value="NUCLEAR PORE COMPLEX PROTEIN NUP1"/>
    <property type="match status" value="1"/>
</dbReference>
<comment type="caution">
    <text evidence="2">The sequence shown here is derived from an EMBL/GenBank/DDBJ whole genome shotgun (WGS) entry which is preliminary data.</text>
</comment>
<evidence type="ECO:0000313" key="3">
    <source>
        <dbReference type="Proteomes" id="UP001151287"/>
    </source>
</evidence>
<evidence type="ECO:0000313" key="2">
    <source>
        <dbReference type="EMBL" id="KAJ1703528.1"/>
    </source>
</evidence>
<dbReference type="OrthoDB" id="632594at2759"/>